<reference evidence="1" key="1">
    <citation type="journal article" date="2014" name="Front. Microbiol.">
        <title>High frequency of phylogenetically diverse reductive dehalogenase-homologous genes in deep subseafloor sedimentary metagenomes.</title>
        <authorList>
            <person name="Kawai M."/>
            <person name="Futagami T."/>
            <person name="Toyoda A."/>
            <person name="Takaki Y."/>
            <person name="Nishi S."/>
            <person name="Hori S."/>
            <person name="Arai W."/>
            <person name="Tsubouchi T."/>
            <person name="Morono Y."/>
            <person name="Uchiyama I."/>
            <person name="Ito T."/>
            <person name="Fujiyama A."/>
            <person name="Inagaki F."/>
            <person name="Takami H."/>
        </authorList>
    </citation>
    <scope>NUCLEOTIDE SEQUENCE</scope>
    <source>
        <strain evidence="1">Expedition CK06-06</strain>
    </source>
</reference>
<dbReference type="EMBL" id="BARV01032005">
    <property type="protein sequence ID" value="GAI43995.1"/>
    <property type="molecule type" value="Genomic_DNA"/>
</dbReference>
<comment type="caution">
    <text evidence="1">The sequence shown here is derived from an EMBL/GenBank/DDBJ whole genome shotgun (WGS) entry which is preliminary data.</text>
</comment>
<sequence>MNRLKEIIASGRTIRYAARLLLAGVIGLVLLGSLSVPAQAQPDPVDLELGGEGATGWSISNIMPGDSGSVPVTLRNVGSEDGFVT</sequence>
<organism evidence="1">
    <name type="scientific">marine sediment metagenome</name>
    <dbReference type="NCBI Taxonomy" id="412755"/>
    <lineage>
        <taxon>unclassified sequences</taxon>
        <taxon>metagenomes</taxon>
        <taxon>ecological metagenomes</taxon>
    </lineage>
</organism>
<evidence type="ECO:0000313" key="1">
    <source>
        <dbReference type="EMBL" id="GAI43995.1"/>
    </source>
</evidence>
<dbReference type="AlphaFoldDB" id="X1PYS8"/>
<accession>X1PYS8</accession>
<proteinExistence type="predicted"/>
<protein>
    <submittedName>
        <fullName evidence="1">Uncharacterized protein</fullName>
    </submittedName>
</protein>
<feature type="non-terminal residue" evidence="1">
    <location>
        <position position="85"/>
    </location>
</feature>
<name>X1PYS8_9ZZZZ</name>
<gene>
    <name evidence="1" type="ORF">S06H3_50538</name>
</gene>